<dbReference type="Pfam" id="PF22936">
    <property type="entry name" value="Pol_BBD"/>
    <property type="match status" value="1"/>
</dbReference>
<dbReference type="Gene3D" id="4.10.60.10">
    <property type="entry name" value="Zinc finger, CCHC-type"/>
    <property type="match status" value="1"/>
</dbReference>
<name>A0ABQ7UF15_SOLTU</name>
<reference evidence="3 4" key="1">
    <citation type="journal article" date="2021" name="bioRxiv">
        <title>Chromosome-scale and haplotype-resolved genome assembly of a tetraploid potato cultivar.</title>
        <authorList>
            <person name="Sun H."/>
            <person name="Jiao W.-B."/>
            <person name="Krause K."/>
            <person name="Campoy J.A."/>
            <person name="Goel M."/>
            <person name="Folz-Donahue K."/>
            <person name="Kukat C."/>
            <person name="Huettel B."/>
            <person name="Schneeberger K."/>
        </authorList>
    </citation>
    <scope>NUCLEOTIDE SEQUENCE [LARGE SCALE GENOMIC DNA]</scope>
    <source>
        <strain evidence="3">SolTubOtavaFocal</strain>
        <tissue evidence="3">Leaves</tissue>
    </source>
</reference>
<evidence type="ECO:0000313" key="3">
    <source>
        <dbReference type="EMBL" id="KAH0748172.1"/>
    </source>
</evidence>
<evidence type="ECO:0000313" key="4">
    <source>
        <dbReference type="Proteomes" id="UP000826656"/>
    </source>
</evidence>
<dbReference type="Proteomes" id="UP000826656">
    <property type="component" value="Unassembled WGS sequence"/>
</dbReference>
<evidence type="ECO:0000256" key="1">
    <source>
        <dbReference type="SAM" id="MobiDB-lite"/>
    </source>
</evidence>
<organism evidence="3 4">
    <name type="scientific">Solanum tuberosum</name>
    <name type="common">Potato</name>
    <dbReference type="NCBI Taxonomy" id="4113"/>
    <lineage>
        <taxon>Eukaryota</taxon>
        <taxon>Viridiplantae</taxon>
        <taxon>Streptophyta</taxon>
        <taxon>Embryophyta</taxon>
        <taxon>Tracheophyta</taxon>
        <taxon>Spermatophyta</taxon>
        <taxon>Magnoliopsida</taxon>
        <taxon>eudicotyledons</taxon>
        <taxon>Gunneridae</taxon>
        <taxon>Pentapetalae</taxon>
        <taxon>asterids</taxon>
        <taxon>lamiids</taxon>
        <taxon>Solanales</taxon>
        <taxon>Solanaceae</taxon>
        <taxon>Solanoideae</taxon>
        <taxon>Solaneae</taxon>
        <taxon>Solanum</taxon>
    </lineage>
</organism>
<dbReference type="InterPro" id="IPR054722">
    <property type="entry name" value="PolX-like_BBD"/>
</dbReference>
<dbReference type="InterPro" id="IPR036875">
    <property type="entry name" value="Znf_CCHC_sf"/>
</dbReference>
<feature type="domain" description="Retrovirus-related Pol polyprotein from transposon TNT 1-94-like beta-barrel" evidence="2">
    <location>
        <begin position="153"/>
        <end position="207"/>
    </location>
</feature>
<gene>
    <name evidence="3" type="ORF">KY290_027404</name>
</gene>
<keyword evidence="4" id="KW-1185">Reference proteome</keyword>
<protein>
    <recommendedName>
        <fullName evidence="2">Retrovirus-related Pol polyprotein from transposon TNT 1-94-like beta-barrel domain-containing protein</fullName>
    </recommendedName>
</protein>
<proteinExistence type="predicted"/>
<feature type="compositionally biased region" description="Low complexity" evidence="1">
    <location>
        <begin position="66"/>
        <end position="75"/>
    </location>
</feature>
<sequence length="222" mass="25176">MCLKSAKSTWDYLKAEYEGDERIRGSRTTKSHERRRKYLGSIVCQASRWRQKKKKNKKNGEGISASTTKGKSGYSKKSYPPCKHCNKKGHPSYKCWRRPDARCSKCNQLGHEAVICKNNGQQQEAEAQIVDGEEKDQLFVATCFSNRSLSECWLIDSGCTNHMKNDMSLFKKLKPTTITTVRIGNGDHLLVRGKGTIAIPSYSGYKLNFENNHCLIKDASDQ</sequence>
<feature type="region of interest" description="Disordered" evidence="1">
    <location>
        <begin position="49"/>
        <end position="75"/>
    </location>
</feature>
<comment type="caution">
    <text evidence="3">The sequence shown here is derived from an EMBL/GenBank/DDBJ whole genome shotgun (WGS) entry which is preliminary data.</text>
</comment>
<evidence type="ECO:0000259" key="2">
    <source>
        <dbReference type="Pfam" id="PF22936"/>
    </source>
</evidence>
<accession>A0ABQ7UF15</accession>
<dbReference type="EMBL" id="JAIVGD010000019">
    <property type="protein sequence ID" value="KAH0748172.1"/>
    <property type="molecule type" value="Genomic_DNA"/>
</dbReference>
<dbReference type="SUPFAM" id="SSF57756">
    <property type="entry name" value="Retrovirus zinc finger-like domains"/>
    <property type="match status" value="1"/>
</dbReference>